<dbReference type="Proteomes" id="UP000756530">
    <property type="component" value="Unassembled WGS sequence"/>
</dbReference>
<evidence type="ECO:0000256" key="1">
    <source>
        <dbReference type="ARBA" id="ARBA00010577"/>
    </source>
</evidence>
<dbReference type="NCBIfam" id="NF009453">
    <property type="entry name" value="PRK12813.1"/>
    <property type="match status" value="1"/>
</dbReference>
<comment type="similarity">
    <text evidence="1 5">Belongs to the FlgD family.</text>
</comment>
<keyword evidence="8" id="KW-1185">Reference proteome</keyword>
<keyword evidence="7" id="KW-0966">Cell projection</keyword>
<dbReference type="EMBL" id="JAHUZE010000004">
    <property type="protein sequence ID" value="MBV7380418.1"/>
    <property type="molecule type" value="Genomic_DNA"/>
</dbReference>
<dbReference type="RefSeq" id="WP_218393626.1">
    <property type="nucleotide sequence ID" value="NZ_JAHUZE010000004.1"/>
</dbReference>
<feature type="domain" description="FlgD/Vpr Ig-like" evidence="6">
    <location>
        <begin position="115"/>
        <end position="180"/>
    </location>
</feature>
<comment type="caution">
    <text evidence="7">The sequence shown here is derived from an EMBL/GenBank/DDBJ whole genome shotgun (WGS) entry which is preliminary data.</text>
</comment>
<dbReference type="InterPro" id="IPR025965">
    <property type="entry name" value="FlgD/Vpr_Ig-like"/>
</dbReference>
<dbReference type="InterPro" id="IPR005648">
    <property type="entry name" value="FlgD"/>
</dbReference>
<dbReference type="Pfam" id="PF13860">
    <property type="entry name" value="FlgD_ig"/>
    <property type="match status" value="1"/>
</dbReference>
<organism evidence="7 8">
    <name type="scientific">Maritimibacter dapengensis</name>
    <dbReference type="NCBI Taxonomy" id="2836868"/>
    <lineage>
        <taxon>Bacteria</taxon>
        <taxon>Pseudomonadati</taxon>
        <taxon>Pseudomonadota</taxon>
        <taxon>Alphaproteobacteria</taxon>
        <taxon>Rhodobacterales</taxon>
        <taxon>Roseobacteraceae</taxon>
        <taxon>Maritimibacter</taxon>
    </lineage>
</organism>
<evidence type="ECO:0000256" key="2">
    <source>
        <dbReference type="ARBA" id="ARBA00016013"/>
    </source>
</evidence>
<sequence>MDIGQTNSVVSYGASATSNVQTTSGAANGNMISSDFETFLKMLTVQMENQDPLNPIESTDYAVQLATFSGVEQQVQTNDLLKALQNQLGVMGMSDLVGWVGMEARAVSPAHFDLQPIEVTPAVPSGATEAFMVVRNAAGQQIDRVQIPLTNEPIEWAGLGPTGQLVPEGNYTFHMQSYNATGLLSEEQMAVYSEVVEARVEDGQTILVLDGGDEVSASDVDALRSPQG</sequence>
<evidence type="ECO:0000259" key="6">
    <source>
        <dbReference type="Pfam" id="PF13860"/>
    </source>
</evidence>
<proteinExistence type="inferred from homology"/>
<reference evidence="7 8" key="1">
    <citation type="submission" date="2021-05" db="EMBL/GenBank/DDBJ databases">
        <title>Culturable bacteria isolated from Daya Bay.</title>
        <authorList>
            <person name="Zheng W."/>
            <person name="Yu S."/>
            <person name="Huang Y."/>
        </authorList>
    </citation>
    <scope>NUCLEOTIDE SEQUENCE [LARGE SCALE GENOMIC DNA]</scope>
    <source>
        <strain evidence="7 8">DP4N28-5</strain>
    </source>
</reference>
<keyword evidence="3 5" id="KW-1005">Bacterial flagellum biogenesis</keyword>
<dbReference type="Pfam" id="PF03963">
    <property type="entry name" value="FlgD"/>
    <property type="match status" value="1"/>
</dbReference>
<protein>
    <recommendedName>
        <fullName evidence="2 5">Basal-body rod modification protein FlgD</fullName>
    </recommendedName>
</protein>
<accession>A0ABS6T6U7</accession>
<keyword evidence="7" id="KW-0969">Cilium</keyword>
<evidence type="ECO:0000256" key="5">
    <source>
        <dbReference type="RuleBase" id="RU362076"/>
    </source>
</evidence>
<keyword evidence="7" id="KW-0282">Flagellum</keyword>
<evidence type="ECO:0000256" key="4">
    <source>
        <dbReference type="ARBA" id="ARBA00024746"/>
    </source>
</evidence>
<evidence type="ECO:0000313" key="8">
    <source>
        <dbReference type="Proteomes" id="UP000756530"/>
    </source>
</evidence>
<evidence type="ECO:0000313" key="7">
    <source>
        <dbReference type="EMBL" id="MBV7380418.1"/>
    </source>
</evidence>
<gene>
    <name evidence="7" type="primary">flgD</name>
    <name evidence="7" type="ORF">KJP28_15940</name>
</gene>
<evidence type="ECO:0000256" key="3">
    <source>
        <dbReference type="ARBA" id="ARBA00022795"/>
    </source>
</evidence>
<name>A0ABS6T6U7_9RHOB</name>
<comment type="function">
    <text evidence="4 5">Required for flagellar hook formation. May act as a scaffolding protein.</text>
</comment>